<sequence length="472" mass="55288">MQSFKFRNIQIMKHYYRYLFLLFTLFLTIQISAQTTIWRDIHKVKKKETIFGIAKDYGVSIQELIDANPEMKQEGYELKKGSWIFVPYAKENDKKYISNVANGTNDKKKSIIVNSTATGTNAIRIGVMLPLHREDGDGLRMVEYYRGILLALEQMKQEGINTDVHAWNVPKESNITTTLLDKNAPTLDIIFGPLYSNQVKTLGDFCQHNNIKMVIPFSIESKEVETNPCIFQVYQDNNRLNRKAIACFFERFQKTHHPVFINCNDIDSQVGIFTNGLRKQLELAKIRYSITNLNTPQVDFAKQFSTSQPNVVIINSEKSPYLNKVFEKLDLLRKANPNINISMYGYNEWFMYQDYNIDNYFKYDVYIPSTYYYNKVAKRTEALEKQYINKYDEPMKNSYIPRFAIVGYDQAQFFIRGIRNKGKNFKGTNTEVNYAPLQTRYNFERIGNGGYINKHFQLVHFKTNKTMENLVY</sequence>
<dbReference type="Gene3D" id="3.40.50.2300">
    <property type="match status" value="2"/>
</dbReference>
<evidence type="ECO:0000259" key="1">
    <source>
        <dbReference type="PROSITE" id="PS51782"/>
    </source>
</evidence>
<proteinExistence type="predicted"/>
<dbReference type="Proteomes" id="UP000018727">
    <property type="component" value="Unassembled WGS sequence"/>
</dbReference>
<protein>
    <recommendedName>
        <fullName evidence="1">LysM domain-containing protein</fullName>
    </recommendedName>
</protein>
<reference evidence="2 3" key="1">
    <citation type="submission" date="2013-10" db="EMBL/GenBank/DDBJ databases">
        <title>The Genome Sequence of Prevotella nigrescens CC14M.</title>
        <authorList>
            <consortium name="The Broad Institute Genomics Platform"/>
            <person name="Earl A."/>
            <person name="Allen-Vercoe E."/>
            <person name="Daigneault M."/>
            <person name="Young S.K."/>
            <person name="Zeng Q."/>
            <person name="Gargeya S."/>
            <person name="Fitzgerald M."/>
            <person name="Abouelleil A."/>
            <person name="Alvarado L."/>
            <person name="Chapman S.B."/>
            <person name="Gainer-Dewar J."/>
            <person name="Goldberg J."/>
            <person name="Griggs A."/>
            <person name="Gujja S."/>
            <person name="Hansen M."/>
            <person name="Howarth C."/>
            <person name="Imamovic A."/>
            <person name="Ireland A."/>
            <person name="Larimer J."/>
            <person name="McCowan C."/>
            <person name="Murphy C."/>
            <person name="Pearson M."/>
            <person name="Poon T.W."/>
            <person name="Priest M."/>
            <person name="Roberts A."/>
            <person name="Saif S."/>
            <person name="Shea T."/>
            <person name="Sykes S."/>
            <person name="Wortman J."/>
            <person name="Nusbaum C."/>
            <person name="Birren B."/>
        </authorList>
    </citation>
    <scope>NUCLEOTIDE SEQUENCE [LARGE SCALE GENOMIC DNA]</scope>
    <source>
        <strain evidence="2 3">CC14M</strain>
    </source>
</reference>
<dbReference type="PATRIC" id="fig|1073366.3.peg.840"/>
<dbReference type="SUPFAM" id="SSF53822">
    <property type="entry name" value="Periplasmic binding protein-like I"/>
    <property type="match status" value="1"/>
</dbReference>
<feature type="domain" description="LysM" evidence="1">
    <location>
        <begin position="40"/>
        <end position="86"/>
    </location>
</feature>
<name>V8CPV3_9BACT</name>
<keyword evidence="3" id="KW-1185">Reference proteome</keyword>
<comment type="caution">
    <text evidence="2">The sequence shown here is derived from an EMBL/GenBank/DDBJ whole genome shotgun (WGS) entry which is preliminary data.</text>
</comment>
<evidence type="ECO:0000313" key="3">
    <source>
        <dbReference type="Proteomes" id="UP000018727"/>
    </source>
</evidence>
<dbReference type="PROSITE" id="PS51782">
    <property type="entry name" value="LYSM"/>
    <property type="match status" value="1"/>
</dbReference>
<dbReference type="Gene3D" id="3.10.350.10">
    <property type="entry name" value="LysM domain"/>
    <property type="match status" value="1"/>
</dbReference>
<dbReference type="InterPro" id="IPR028082">
    <property type="entry name" value="Peripla_BP_I"/>
</dbReference>
<dbReference type="InterPro" id="IPR018392">
    <property type="entry name" value="LysM"/>
</dbReference>
<dbReference type="CDD" id="cd00118">
    <property type="entry name" value="LysM"/>
    <property type="match status" value="1"/>
</dbReference>
<dbReference type="EMBL" id="AZJH01000011">
    <property type="protein sequence ID" value="ETD29030.1"/>
    <property type="molecule type" value="Genomic_DNA"/>
</dbReference>
<dbReference type="SMART" id="SM00257">
    <property type="entry name" value="LysM"/>
    <property type="match status" value="1"/>
</dbReference>
<gene>
    <name evidence="2" type="ORF">HMPREF1173_00814</name>
</gene>
<evidence type="ECO:0000313" key="2">
    <source>
        <dbReference type="EMBL" id="ETD29030.1"/>
    </source>
</evidence>
<dbReference type="AlphaFoldDB" id="V8CPV3"/>
<dbReference type="SUPFAM" id="SSF54106">
    <property type="entry name" value="LysM domain"/>
    <property type="match status" value="1"/>
</dbReference>
<accession>V8CPV3</accession>
<dbReference type="HOGENOM" id="CLU_028261_1_0_10"/>
<dbReference type="InterPro" id="IPR036779">
    <property type="entry name" value="LysM_dom_sf"/>
</dbReference>
<dbReference type="Pfam" id="PF01476">
    <property type="entry name" value="LysM"/>
    <property type="match status" value="1"/>
</dbReference>
<organism evidence="2 3">
    <name type="scientific">Prevotella nigrescens CC14M</name>
    <dbReference type="NCBI Taxonomy" id="1073366"/>
    <lineage>
        <taxon>Bacteria</taxon>
        <taxon>Pseudomonadati</taxon>
        <taxon>Bacteroidota</taxon>
        <taxon>Bacteroidia</taxon>
        <taxon>Bacteroidales</taxon>
        <taxon>Prevotellaceae</taxon>
        <taxon>Prevotella</taxon>
    </lineage>
</organism>